<name>K1WIK0_MARBU</name>
<dbReference type="Proteomes" id="UP000006753">
    <property type="component" value="Unassembled WGS sequence"/>
</dbReference>
<dbReference type="OrthoDB" id="3438340at2759"/>
<accession>K1WIK0</accession>
<feature type="compositionally biased region" description="Basic and acidic residues" evidence="1">
    <location>
        <begin position="246"/>
        <end position="257"/>
    </location>
</feature>
<dbReference type="AlphaFoldDB" id="K1WIK0"/>
<keyword evidence="3" id="KW-1185">Reference proteome</keyword>
<dbReference type="GeneID" id="18760276"/>
<evidence type="ECO:0000256" key="1">
    <source>
        <dbReference type="SAM" id="MobiDB-lite"/>
    </source>
</evidence>
<proteinExistence type="predicted"/>
<feature type="compositionally biased region" description="Basic and acidic residues" evidence="1">
    <location>
        <begin position="106"/>
        <end position="115"/>
    </location>
</feature>
<gene>
    <name evidence="2" type="ORF">MBM_04341</name>
</gene>
<dbReference type="OMA" id="PVESKHQ"/>
<evidence type="ECO:0000313" key="3">
    <source>
        <dbReference type="Proteomes" id="UP000006753"/>
    </source>
</evidence>
<dbReference type="HOGENOM" id="CLU_903376_0_0_1"/>
<dbReference type="KEGG" id="mbe:MBM_04341"/>
<reference evidence="2 3" key="1">
    <citation type="journal article" date="2012" name="BMC Genomics">
        <title>Sequencing the genome of Marssonina brunnea reveals fungus-poplar co-evolution.</title>
        <authorList>
            <person name="Zhu S."/>
            <person name="Cao Y.-Z."/>
            <person name="Jiang C."/>
            <person name="Tan B.-Y."/>
            <person name="Wang Z."/>
            <person name="Feng S."/>
            <person name="Zhang L."/>
            <person name="Su X.-H."/>
            <person name="Brejova B."/>
            <person name="Vinar T."/>
            <person name="Xu M."/>
            <person name="Wang M.-X."/>
            <person name="Zhang S.-G."/>
            <person name="Huang M.-R."/>
            <person name="Wu R."/>
            <person name="Zhou Y."/>
        </authorList>
    </citation>
    <scope>NUCLEOTIDE SEQUENCE [LARGE SCALE GENOMIC DNA]</scope>
    <source>
        <strain evidence="2 3">MB_m1</strain>
    </source>
</reference>
<dbReference type="RefSeq" id="XP_007292230.1">
    <property type="nucleotide sequence ID" value="XM_007292168.1"/>
</dbReference>
<dbReference type="eggNOG" id="ENOG502SRM2">
    <property type="taxonomic scope" value="Eukaryota"/>
</dbReference>
<feature type="region of interest" description="Disordered" evidence="1">
    <location>
        <begin position="37"/>
        <end position="75"/>
    </location>
</feature>
<dbReference type="EMBL" id="JH921436">
    <property type="protein sequence ID" value="EKD17480.1"/>
    <property type="molecule type" value="Genomic_DNA"/>
</dbReference>
<organism evidence="2 3">
    <name type="scientific">Marssonina brunnea f. sp. multigermtubi (strain MB_m1)</name>
    <name type="common">Marssonina leaf spot fungus</name>
    <dbReference type="NCBI Taxonomy" id="1072389"/>
    <lineage>
        <taxon>Eukaryota</taxon>
        <taxon>Fungi</taxon>
        <taxon>Dikarya</taxon>
        <taxon>Ascomycota</taxon>
        <taxon>Pezizomycotina</taxon>
        <taxon>Leotiomycetes</taxon>
        <taxon>Helotiales</taxon>
        <taxon>Drepanopezizaceae</taxon>
        <taxon>Drepanopeziza</taxon>
    </lineage>
</organism>
<sequence length="308" mass="33958">MAPEESLASANAKATKIDTNVVLNRLAIAMAKREALISSWENSSSRKPPKTQEELDAEDALIFRQQPPRLGVGAPLPAEYLVGEAERSNKSLRARFFPSKGLKASKARDAEEKAASAKRAQMEESSDEEGGRSSLGRAKKLNSHRNVNPVKQTKKRLSDSDADDEGVSHSGKAKKQRTDTSFEYPAKQVVGEDEMPKKRPKSSGPSNRVEEPKRRVVTDAAEKVASADAPASNQLTAKERKKLKKTQNDVHPVESKHQISTKSDTASSKAIKEKIQMSGKELEKLEKRERKKLKKLEKLKAQRAAKGD</sequence>
<feature type="compositionally biased region" description="Basic and acidic residues" evidence="1">
    <location>
        <begin position="208"/>
        <end position="222"/>
    </location>
</feature>
<evidence type="ECO:0000313" key="2">
    <source>
        <dbReference type="EMBL" id="EKD17480.1"/>
    </source>
</evidence>
<dbReference type="InParanoid" id="K1WIK0"/>
<feature type="compositionally biased region" description="Polar residues" evidence="1">
    <location>
        <begin position="258"/>
        <end position="268"/>
    </location>
</feature>
<protein>
    <submittedName>
        <fullName evidence="2">Uncharacterized protein</fullName>
    </submittedName>
</protein>
<feature type="region of interest" description="Disordered" evidence="1">
    <location>
        <begin position="92"/>
        <end position="272"/>
    </location>
</feature>